<organism evidence="1 2">
    <name type="scientific">Acinetobacter soli NIPH 2899</name>
    <dbReference type="NCBI Taxonomy" id="1217677"/>
    <lineage>
        <taxon>Bacteria</taxon>
        <taxon>Pseudomonadati</taxon>
        <taxon>Pseudomonadota</taxon>
        <taxon>Gammaproteobacteria</taxon>
        <taxon>Moraxellales</taxon>
        <taxon>Moraxellaceae</taxon>
        <taxon>Acinetobacter</taxon>
    </lineage>
</organism>
<evidence type="ECO:0000313" key="1">
    <source>
        <dbReference type="EMBL" id="ENV60282.1"/>
    </source>
</evidence>
<dbReference type="EMBL" id="APPV01000011">
    <property type="protein sequence ID" value="ENV60282.1"/>
    <property type="molecule type" value="Genomic_DNA"/>
</dbReference>
<protein>
    <submittedName>
        <fullName evidence="1">Uncharacterized protein</fullName>
    </submittedName>
</protein>
<sequence>MNGIDALFLLKIHTFLSLRQQHLPPKPYGASIEVC</sequence>
<dbReference type="Proteomes" id="UP000018433">
    <property type="component" value="Unassembled WGS sequence"/>
</dbReference>
<keyword evidence="2" id="KW-1185">Reference proteome</keyword>
<name>A0ABN0JXF0_9GAMM</name>
<evidence type="ECO:0000313" key="2">
    <source>
        <dbReference type="Proteomes" id="UP000018433"/>
    </source>
</evidence>
<gene>
    <name evidence="1" type="ORF">F950_02844</name>
</gene>
<proteinExistence type="predicted"/>
<comment type="caution">
    <text evidence="1">The sequence shown here is derived from an EMBL/GenBank/DDBJ whole genome shotgun (WGS) entry which is preliminary data.</text>
</comment>
<accession>A0ABN0JXF0</accession>
<reference evidence="1 2" key="1">
    <citation type="submission" date="2013-02" db="EMBL/GenBank/DDBJ databases">
        <title>The Genome Sequence of Acinetobacter soli NIPH 2899.</title>
        <authorList>
            <consortium name="The Broad Institute Genome Sequencing Platform"/>
            <consortium name="The Broad Institute Genome Sequencing Center for Infectious Disease"/>
            <person name="Cerqueira G."/>
            <person name="Feldgarden M."/>
            <person name="Courvalin P."/>
            <person name="Perichon B."/>
            <person name="Grillot-Courvalin C."/>
            <person name="Clermont D."/>
            <person name="Rocha E."/>
            <person name="Yoon E.-J."/>
            <person name="Nemec A."/>
            <person name="Walker B."/>
            <person name="Young S.K."/>
            <person name="Zeng Q."/>
            <person name="Gargeya S."/>
            <person name="Fitzgerald M."/>
            <person name="Haas B."/>
            <person name="Abouelleil A."/>
            <person name="Alvarado L."/>
            <person name="Arachchi H.M."/>
            <person name="Berlin A.M."/>
            <person name="Chapman S.B."/>
            <person name="Dewar J."/>
            <person name="Goldberg J."/>
            <person name="Griggs A."/>
            <person name="Gujja S."/>
            <person name="Hansen M."/>
            <person name="Howarth C."/>
            <person name="Imamovic A."/>
            <person name="Larimer J."/>
            <person name="McCowan C."/>
            <person name="Murphy C."/>
            <person name="Neiman D."/>
            <person name="Pearson M."/>
            <person name="Priest M."/>
            <person name="Roberts A."/>
            <person name="Saif S."/>
            <person name="Shea T."/>
            <person name="Sisk P."/>
            <person name="Sykes S."/>
            <person name="Wortman J."/>
            <person name="Nusbaum C."/>
            <person name="Birren B."/>
        </authorList>
    </citation>
    <scope>NUCLEOTIDE SEQUENCE [LARGE SCALE GENOMIC DNA]</scope>
    <source>
        <strain evidence="1 2">NIPH 2899</strain>
    </source>
</reference>